<comment type="similarity">
    <text evidence="1">Belongs to the UPF0346 family.</text>
</comment>
<reference evidence="3 4" key="1">
    <citation type="journal article" date="2015" name="Genome Announc.">
        <title>Expanding the biotechnology potential of lactobacilli through comparative genomics of 213 strains and associated genera.</title>
        <authorList>
            <person name="Sun Z."/>
            <person name="Harris H.M."/>
            <person name="McCann A."/>
            <person name="Guo C."/>
            <person name="Argimon S."/>
            <person name="Zhang W."/>
            <person name="Yang X."/>
            <person name="Jeffery I.B."/>
            <person name="Cooney J.C."/>
            <person name="Kagawa T.F."/>
            <person name="Liu W."/>
            <person name="Song Y."/>
            <person name="Salvetti E."/>
            <person name="Wrobel A."/>
            <person name="Rasinkangas P."/>
            <person name="Parkhill J."/>
            <person name="Rea M.C."/>
            <person name="O'Sullivan O."/>
            <person name="Ritari J."/>
            <person name="Douillard F.P."/>
            <person name="Paul Ross R."/>
            <person name="Yang R."/>
            <person name="Briner A.E."/>
            <person name="Felis G.E."/>
            <person name="de Vos W.M."/>
            <person name="Barrangou R."/>
            <person name="Klaenhammer T.R."/>
            <person name="Caufield P.W."/>
            <person name="Cui Y."/>
            <person name="Zhang H."/>
            <person name="O'Toole P.W."/>
        </authorList>
    </citation>
    <scope>NUCLEOTIDE SEQUENCE [LARGE SCALE GENOMIC DNA]</scope>
    <source>
        <strain evidence="3 4">DSM 16230</strain>
    </source>
</reference>
<comment type="caution">
    <text evidence="3">The sequence shown here is derived from an EMBL/GenBank/DDBJ whole genome shotgun (WGS) entry which is preliminary data.</text>
</comment>
<evidence type="ECO:0000256" key="1">
    <source>
        <dbReference type="HAMAP-Rule" id="MF_01538"/>
    </source>
</evidence>
<proteinExistence type="inferred from homology"/>
<evidence type="ECO:0000313" key="3">
    <source>
        <dbReference type="EMBL" id="KRL99502.1"/>
    </source>
</evidence>
<dbReference type="HAMAP" id="MF_01538">
    <property type="entry name" value="UPF0346"/>
    <property type="match status" value="1"/>
</dbReference>
<dbReference type="InterPro" id="IPR023089">
    <property type="entry name" value="YozE_SAM-like"/>
</dbReference>
<protein>
    <recommendedName>
        <fullName evidence="1">UPF0346 protein FD50_GL000203</fullName>
    </recommendedName>
</protein>
<organism evidence="3 4">
    <name type="scientific">Liquorilactobacillus satsumensis DSM 16230 = JCM 12392</name>
    <dbReference type="NCBI Taxonomy" id="1423801"/>
    <lineage>
        <taxon>Bacteria</taxon>
        <taxon>Bacillati</taxon>
        <taxon>Bacillota</taxon>
        <taxon>Bacilli</taxon>
        <taxon>Lactobacillales</taxon>
        <taxon>Lactobacillaceae</taxon>
        <taxon>Liquorilactobacillus</taxon>
    </lineage>
</organism>
<name>A0A0R1V1V2_9LACO</name>
<gene>
    <name evidence="3" type="ORF">FD50_GL000203</name>
</gene>
<accession>A0A0R1V1V2</accession>
<dbReference type="EMBL" id="AZFQ01000026">
    <property type="protein sequence ID" value="KRL99502.1"/>
    <property type="molecule type" value="Genomic_DNA"/>
</dbReference>
<dbReference type="InterPro" id="IPR010673">
    <property type="entry name" value="UPF0346"/>
</dbReference>
<keyword evidence="4" id="KW-1185">Reference proteome</keyword>
<dbReference type="Pfam" id="PF06855">
    <property type="entry name" value="YozE_SAM_like"/>
    <property type="match status" value="1"/>
</dbReference>
<feature type="domain" description="YozE SAM-like" evidence="2">
    <location>
        <begin position="11"/>
        <end position="77"/>
    </location>
</feature>
<evidence type="ECO:0000313" key="4">
    <source>
        <dbReference type="Proteomes" id="UP000051166"/>
    </source>
</evidence>
<dbReference type="Proteomes" id="UP000051166">
    <property type="component" value="Unassembled WGS sequence"/>
</dbReference>
<dbReference type="SUPFAM" id="SSF140652">
    <property type="entry name" value="YozE-like"/>
    <property type="match status" value="1"/>
</dbReference>
<evidence type="ECO:0000259" key="2">
    <source>
        <dbReference type="Pfam" id="PF06855"/>
    </source>
</evidence>
<sequence length="80" mass="9522">MKEGTAMYRKSFYQFLMTERNPNSSDEVAQFANNAFYDQGFPKQADDYETLSQYLELNGNYLPTMTIFDQAWQMYLEKMN</sequence>
<dbReference type="AlphaFoldDB" id="A0A0R1V1V2"/>
<dbReference type="Gene3D" id="1.10.150.260">
    <property type="entry name" value="YozE SAM-like"/>
    <property type="match status" value="1"/>
</dbReference>
<dbReference type="NCBIfam" id="NF010193">
    <property type="entry name" value="PRK13672.1"/>
    <property type="match status" value="1"/>
</dbReference>
<dbReference type="PIRSF" id="PIRSF037262">
    <property type="entry name" value="UCP037262"/>
    <property type="match status" value="1"/>
</dbReference>
<dbReference type="STRING" id="1423801.FD50_GL000203"/>
<dbReference type="PATRIC" id="fig|1423801.4.peg.205"/>
<dbReference type="InterPro" id="IPR036806">
    <property type="entry name" value="YozE_SAM-like_sf"/>
</dbReference>